<accession>A0ABD3EDN7</accession>
<reference evidence="3" key="1">
    <citation type="journal article" date="2024" name="IScience">
        <title>Strigolactones Initiate the Formation of Haustorium-like Structures in Castilleja.</title>
        <authorList>
            <person name="Buerger M."/>
            <person name="Peterson D."/>
            <person name="Chory J."/>
        </authorList>
    </citation>
    <scope>NUCLEOTIDE SEQUENCE [LARGE SCALE GENOMIC DNA]</scope>
</reference>
<comment type="caution">
    <text evidence="2">The sequence shown here is derived from an EMBL/GenBank/DDBJ whole genome shotgun (WGS) entry which is preliminary data.</text>
</comment>
<gene>
    <name evidence="2" type="ORF">CASFOL_004849</name>
</gene>
<evidence type="ECO:0000313" key="3">
    <source>
        <dbReference type="Proteomes" id="UP001632038"/>
    </source>
</evidence>
<dbReference type="AlphaFoldDB" id="A0ABD3EDN7"/>
<sequence length="83" mass="9287">MTRTITKAAMQRGMIRRRPNKDKQKKAKKPKVTVVEAAAKIEAYDLSIILSSVSFQREASVVAKIVNVSVSYISESVYTRSVK</sequence>
<evidence type="ECO:0000313" key="2">
    <source>
        <dbReference type="EMBL" id="KAL3651847.1"/>
    </source>
</evidence>
<organism evidence="2 3">
    <name type="scientific">Castilleja foliolosa</name>
    <dbReference type="NCBI Taxonomy" id="1961234"/>
    <lineage>
        <taxon>Eukaryota</taxon>
        <taxon>Viridiplantae</taxon>
        <taxon>Streptophyta</taxon>
        <taxon>Embryophyta</taxon>
        <taxon>Tracheophyta</taxon>
        <taxon>Spermatophyta</taxon>
        <taxon>Magnoliopsida</taxon>
        <taxon>eudicotyledons</taxon>
        <taxon>Gunneridae</taxon>
        <taxon>Pentapetalae</taxon>
        <taxon>asterids</taxon>
        <taxon>lamiids</taxon>
        <taxon>Lamiales</taxon>
        <taxon>Orobanchaceae</taxon>
        <taxon>Pedicularideae</taxon>
        <taxon>Castillejinae</taxon>
        <taxon>Castilleja</taxon>
    </lineage>
</organism>
<feature type="region of interest" description="Disordered" evidence="1">
    <location>
        <begin position="1"/>
        <end position="29"/>
    </location>
</feature>
<protein>
    <submittedName>
        <fullName evidence="2">Uncharacterized protein</fullName>
    </submittedName>
</protein>
<dbReference type="EMBL" id="JAVIJP010000006">
    <property type="protein sequence ID" value="KAL3651847.1"/>
    <property type="molecule type" value="Genomic_DNA"/>
</dbReference>
<proteinExistence type="predicted"/>
<feature type="compositionally biased region" description="Basic residues" evidence="1">
    <location>
        <begin position="14"/>
        <end position="29"/>
    </location>
</feature>
<name>A0ABD3EDN7_9LAMI</name>
<dbReference type="Proteomes" id="UP001632038">
    <property type="component" value="Unassembled WGS sequence"/>
</dbReference>
<keyword evidence="3" id="KW-1185">Reference proteome</keyword>
<evidence type="ECO:0000256" key="1">
    <source>
        <dbReference type="SAM" id="MobiDB-lite"/>
    </source>
</evidence>